<dbReference type="PROSITE" id="PS51186">
    <property type="entry name" value="GNAT"/>
    <property type="match status" value="1"/>
</dbReference>
<dbReference type="InterPro" id="IPR016181">
    <property type="entry name" value="Acyl_CoA_acyltransferase"/>
</dbReference>
<dbReference type="Pfam" id="PF13302">
    <property type="entry name" value="Acetyltransf_3"/>
    <property type="match status" value="1"/>
</dbReference>
<keyword evidence="7" id="KW-1185">Reference proteome</keyword>
<dbReference type="Gene3D" id="3.40.630.30">
    <property type="match status" value="1"/>
</dbReference>
<name>A0A3A4F2U5_9MICC</name>
<protein>
    <submittedName>
        <fullName evidence="6">N-acetyltransferase</fullName>
    </submittedName>
</protein>
<proteinExistence type="inferred from homology"/>
<feature type="region of interest" description="Disordered" evidence="4">
    <location>
        <begin position="162"/>
        <end position="181"/>
    </location>
</feature>
<gene>
    <name evidence="6" type="ORF">D3250_08855</name>
</gene>
<dbReference type="PANTHER" id="PTHR43792:SF8">
    <property type="entry name" value="[RIBOSOMAL PROTEIN US5]-ALANINE N-ACETYLTRANSFERASE"/>
    <property type="match status" value="1"/>
</dbReference>
<dbReference type="InterPro" id="IPR051531">
    <property type="entry name" value="N-acetyltransferase"/>
</dbReference>
<evidence type="ECO:0000313" key="6">
    <source>
        <dbReference type="EMBL" id="RJN32168.1"/>
    </source>
</evidence>
<dbReference type="SUPFAM" id="SSF55729">
    <property type="entry name" value="Acyl-CoA N-acyltransferases (Nat)"/>
    <property type="match status" value="1"/>
</dbReference>
<comment type="caution">
    <text evidence="6">The sequence shown here is derived from an EMBL/GenBank/DDBJ whole genome shotgun (WGS) entry which is preliminary data.</text>
</comment>
<evidence type="ECO:0000313" key="7">
    <source>
        <dbReference type="Proteomes" id="UP000266615"/>
    </source>
</evidence>
<dbReference type="AlphaFoldDB" id="A0A3A4F2U5"/>
<feature type="domain" description="N-acetyltransferase" evidence="5">
    <location>
        <begin position="4"/>
        <end position="169"/>
    </location>
</feature>
<evidence type="ECO:0000256" key="1">
    <source>
        <dbReference type="ARBA" id="ARBA00022679"/>
    </source>
</evidence>
<keyword evidence="2" id="KW-0012">Acyltransferase</keyword>
<evidence type="ECO:0000256" key="3">
    <source>
        <dbReference type="ARBA" id="ARBA00038502"/>
    </source>
</evidence>
<dbReference type="EMBL" id="QYZP01000002">
    <property type="protein sequence ID" value="RJN32168.1"/>
    <property type="molecule type" value="Genomic_DNA"/>
</dbReference>
<reference evidence="6 7" key="1">
    <citation type="submission" date="2018-09" db="EMBL/GenBank/DDBJ databases">
        <title>Nesterenkonia natronophila sp. nov., an alkaliphilic actinobacteriume isolated from a soda lake, and emended description of the genus Nesterenkonia.</title>
        <authorList>
            <person name="Menes R.J."/>
            <person name="Iriarte A."/>
        </authorList>
    </citation>
    <scope>NUCLEOTIDE SEQUENCE [LARGE SCALE GENOMIC DNA]</scope>
    <source>
        <strain evidence="6 7">M8</strain>
    </source>
</reference>
<dbReference type="InterPro" id="IPR000182">
    <property type="entry name" value="GNAT_dom"/>
</dbReference>
<dbReference type="OrthoDB" id="2061990at2"/>
<dbReference type="GO" id="GO:0016747">
    <property type="term" value="F:acyltransferase activity, transferring groups other than amino-acyl groups"/>
    <property type="evidence" value="ECO:0007669"/>
    <property type="project" value="InterPro"/>
</dbReference>
<dbReference type="Proteomes" id="UP000266615">
    <property type="component" value="Unassembled WGS sequence"/>
</dbReference>
<comment type="similarity">
    <text evidence="3">Belongs to the acetyltransferase family. RimJ subfamily.</text>
</comment>
<evidence type="ECO:0000256" key="2">
    <source>
        <dbReference type="ARBA" id="ARBA00023315"/>
    </source>
</evidence>
<evidence type="ECO:0000259" key="5">
    <source>
        <dbReference type="PROSITE" id="PS51186"/>
    </source>
</evidence>
<keyword evidence="1 6" id="KW-0808">Transferase</keyword>
<organism evidence="6 7">
    <name type="scientific">Nesterenkonia natronophila</name>
    <dbReference type="NCBI Taxonomy" id="2174932"/>
    <lineage>
        <taxon>Bacteria</taxon>
        <taxon>Bacillati</taxon>
        <taxon>Actinomycetota</taxon>
        <taxon>Actinomycetes</taxon>
        <taxon>Micrococcales</taxon>
        <taxon>Micrococcaceae</taxon>
        <taxon>Nesterenkonia</taxon>
    </lineage>
</organism>
<dbReference type="PANTHER" id="PTHR43792">
    <property type="entry name" value="GNAT FAMILY, PUTATIVE (AFU_ORTHOLOGUE AFUA_3G00765)-RELATED-RELATED"/>
    <property type="match status" value="1"/>
</dbReference>
<accession>A0A3A4F2U5</accession>
<evidence type="ECO:0000256" key="4">
    <source>
        <dbReference type="SAM" id="MobiDB-lite"/>
    </source>
</evidence>
<sequence length="181" mass="19754">MSSPHIRRLRIDDAADVLAGFRADSPEMALQGEVTDLKSARTYIEFLTDAEEGNHGFALEIEHGCMGVVGINAATQHRLGWFFYWAHPQVRNRGLCSAAAATVANWALTSHERAGGGFERLELGHRANNPASGAVARAAGFVREGTERRKLLINGERIDVHTYGRLPSDPPPQSPLLPMES</sequence>
<dbReference type="RefSeq" id="WP_119902957.1">
    <property type="nucleotide sequence ID" value="NZ_QYZP01000002.1"/>
</dbReference>